<keyword evidence="3" id="KW-0489">Methyltransferase</keyword>
<dbReference type="EC" id="2.1.1.33" evidence="2"/>
<evidence type="ECO:0000256" key="6">
    <source>
        <dbReference type="ARBA" id="ARBA00022694"/>
    </source>
</evidence>
<evidence type="ECO:0000256" key="2">
    <source>
        <dbReference type="ARBA" id="ARBA00011977"/>
    </source>
</evidence>
<evidence type="ECO:0000256" key="1">
    <source>
        <dbReference type="ARBA" id="ARBA00000142"/>
    </source>
</evidence>
<dbReference type="GO" id="GO:0008176">
    <property type="term" value="F:tRNA (guanine(46)-N7)-methyltransferase activity"/>
    <property type="evidence" value="ECO:0007669"/>
    <property type="project" value="UniProtKB-EC"/>
</dbReference>
<comment type="caution">
    <text evidence="7">The sequence shown here is derived from an EMBL/GenBank/DDBJ whole genome shotgun (WGS) entry which is preliminary data.</text>
</comment>
<dbReference type="PROSITE" id="PS51625">
    <property type="entry name" value="SAM_MT_TRMB"/>
    <property type="match status" value="1"/>
</dbReference>
<evidence type="ECO:0000313" key="7">
    <source>
        <dbReference type="EMBL" id="KKL77874.1"/>
    </source>
</evidence>
<sequence>MKKSDLVIPFKYEDRRPIILNRYLYVPDNYDAHDQFTDKITFENDNEINIEYCSGNGEWIIEKAKKNLNINFIAVEMKFLRARQIWFKMHKDNLKNLFVVQSEAFVFTKHYLEDYFAMDVFINFPDPWPKKKHAKNRLLKKEFLQEVNRVQKKDETITIITDNEDYRDEIINEFAEEFH</sequence>
<reference evidence="7" key="1">
    <citation type="journal article" date="2015" name="Nature">
        <title>Complex archaea that bridge the gap between prokaryotes and eukaryotes.</title>
        <authorList>
            <person name="Spang A."/>
            <person name="Saw J.H."/>
            <person name="Jorgensen S.L."/>
            <person name="Zaremba-Niedzwiedzka K."/>
            <person name="Martijn J."/>
            <person name="Lind A.E."/>
            <person name="van Eijk R."/>
            <person name="Schleper C."/>
            <person name="Guy L."/>
            <person name="Ettema T.J."/>
        </authorList>
    </citation>
    <scope>NUCLEOTIDE SEQUENCE</scope>
</reference>
<dbReference type="PANTHER" id="PTHR23417">
    <property type="entry name" value="3-DEOXY-D-MANNO-OCTULOSONIC-ACID TRANSFERASE/TRNA GUANINE-N 7 - -METHYLTRANSFERASE"/>
    <property type="match status" value="1"/>
</dbReference>
<evidence type="ECO:0000256" key="4">
    <source>
        <dbReference type="ARBA" id="ARBA00022679"/>
    </source>
</evidence>
<dbReference type="InterPro" id="IPR003358">
    <property type="entry name" value="tRNA_(Gua-N-7)_MeTrfase_Trmb"/>
</dbReference>
<gene>
    <name evidence="7" type="ORF">LCGC14_2030550</name>
</gene>
<dbReference type="AlphaFoldDB" id="A0A0F9EV21"/>
<organism evidence="7">
    <name type="scientific">marine sediment metagenome</name>
    <dbReference type="NCBI Taxonomy" id="412755"/>
    <lineage>
        <taxon>unclassified sequences</taxon>
        <taxon>metagenomes</taxon>
        <taxon>ecological metagenomes</taxon>
    </lineage>
</organism>
<protein>
    <recommendedName>
        <fullName evidence="2">tRNA (guanine(46)-N(7))-methyltransferase</fullName>
        <ecNumber evidence="2">2.1.1.33</ecNumber>
    </recommendedName>
</protein>
<dbReference type="Gene3D" id="3.40.50.150">
    <property type="entry name" value="Vaccinia Virus protein VP39"/>
    <property type="match status" value="1"/>
</dbReference>
<dbReference type="Pfam" id="PF02390">
    <property type="entry name" value="Methyltransf_4"/>
    <property type="match status" value="1"/>
</dbReference>
<dbReference type="EMBL" id="LAZR01023625">
    <property type="protein sequence ID" value="KKL77874.1"/>
    <property type="molecule type" value="Genomic_DNA"/>
</dbReference>
<dbReference type="InterPro" id="IPR029063">
    <property type="entry name" value="SAM-dependent_MTases_sf"/>
</dbReference>
<dbReference type="SUPFAM" id="SSF53335">
    <property type="entry name" value="S-adenosyl-L-methionine-dependent methyltransferases"/>
    <property type="match status" value="1"/>
</dbReference>
<evidence type="ECO:0000256" key="3">
    <source>
        <dbReference type="ARBA" id="ARBA00022603"/>
    </source>
</evidence>
<accession>A0A0F9EV21</accession>
<comment type="catalytic activity">
    <reaction evidence="1">
        <text>guanosine(46) in tRNA + S-adenosyl-L-methionine = N(7)-methylguanosine(46) in tRNA + S-adenosyl-L-homocysteine</text>
        <dbReference type="Rhea" id="RHEA:42708"/>
        <dbReference type="Rhea" id="RHEA-COMP:10188"/>
        <dbReference type="Rhea" id="RHEA-COMP:10189"/>
        <dbReference type="ChEBI" id="CHEBI:57856"/>
        <dbReference type="ChEBI" id="CHEBI:59789"/>
        <dbReference type="ChEBI" id="CHEBI:74269"/>
        <dbReference type="ChEBI" id="CHEBI:74480"/>
        <dbReference type="EC" id="2.1.1.33"/>
    </reaction>
</comment>
<keyword evidence="5" id="KW-0949">S-adenosyl-L-methionine</keyword>
<evidence type="ECO:0000256" key="5">
    <source>
        <dbReference type="ARBA" id="ARBA00022691"/>
    </source>
</evidence>
<dbReference type="PANTHER" id="PTHR23417:SF14">
    <property type="entry name" value="PENTACOTRIPEPTIDE-REPEAT REGION OF PRORP DOMAIN-CONTAINING PROTEIN"/>
    <property type="match status" value="1"/>
</dbReference>
<proteinExistence type="predicted"/>
<keyword evidence="6" id="KW-0819">tRNA processing</keyword>
<keyword evidence="4" id="KW-0808">Transferase</keyword>
<name>A0A0F9EV21_9ZZZZ</name>
<dbReference type="GO" id="GO:0043527">
    <property type="term" value="C:tRNA methyltransferase complex"/>
    <property type="evidence" value="ECO:0007669"/>
    <property type="project" value="TreeGrafter"/>
</dbReference>